<accession>A0ABQ9E937</accession>
<evidence type="ECO:0000259" key="3">
    <source>
        <dbReference type="PROSITE" id="PS51651"/>
    </source>
</evidence>
<dbReference type="InterPro" id="IPR027357">
    <property type="entry name" value="DOCKER_dom"/>
</dbReference>
<evidence type="ECO:0000256" key="1">
    <source>
        <dbReference type="ARBA" id="ARBA00022658"/>
    </source>
</evidence>
<comment type="caution">
    <text evidence="4">The sequence shown here is derived from an EMBL/GenBank/DDBJ whole genome shotgun (WGS) entry which is preliminary data.</text>
</comment>
<dbReference type="Proteomes" id="UP001217089">
    <property type="component" value="Unassembled WGS sequence"/>
</dbReference>
<dbReference type="EMBL" id="JARBDR010000918">
    <property type="protein sequence ID" value="KAJ8301822.1"/>
    <property type="molecule type" value="Genomic_DNA"/>
</dbReference>
<keyword evidence="1" id="KW-0344">Guanine-nucleotide releasing factor</keyword>
<keyword evidence="5" id="KW-1185">Reference proteome</keyword>
<dbReference type="Pfam" id="PF06920">
    <property type="entry name" value="DHR-2_Lobe_A"/>
    <property type="match status" value="1"/>
</dbReference>
<dbReference type="InterPro" id="IPR043161">
    <property type="entry name" value="DOCK_C_lobe_A"/>
</dbReference>
<dbReference type="InterPro" id="IPR043162">
    <property type="entry name" value="DOCK_C_lobe_C"/>
</dbReference>
<evidence type="ECO:0000256" key="2">
    <source>
        <dbReference type="PROSITE-ProRule" id="PRU00984"/>
    </source>
</evidence>
<protein>
    <recommendedName>
        <fullName evidence="3">DOCKER domain-containing protein</fullName>
    </recommendedName>
</protein>
<proteinExistence type="inferred from homology"/>
<dbReference type="PROSITE" id="PS51651">
    <property type="entry name" value="DOCKER"/>
    <property type="match status" value="1"/>
</dbReference>
<dbReference type="InterPro" id="IPR026791">
    <property type="entry name" value="DOCK"/>
</dbReference>
<name>A0ABQ9E937_TEGGR</name>
<evidence type="ECO:0000313" key="4">
    <source>
        <dbReference type="EMBL" id="KAJ8301822.1"/>
    </source>
</evidence>
<evidence type="ECO:0000313" key="5">
    <source>
        <dbReference type="Proteomes" id="UP001217089"/>
    </source>
</evidence>
<reference evidence="4 5" key="1">
    <citation type="submission" date="2022-12" db="EMBL/GenBank/DDBJ databases">
        <title>Chromosome-level genome of Tegillarca granosa.</title>
        <authorList>
            <person name="Kim J."/>
        </authorList>
    </citation>
    <scope>NUCLEOTIDE SEQUENCE [LARGE SCALE GENOMIC DNA]</scope>
    <source>
        <strain evidence="4">Teg-2019</strain>
        <tissue evidence="4">Adductor muscle</tissue>
    </source>
</reference>
<feature type="domain" description="DOCKER" evidence="3">
    <location>
        <begin position="50"/>
        <end position="409"/>
    </location>
</feature>
<dbReference type="Pfam" id="PF20422">
    <property type="entry name" value="DHR-2_Lobe_B"/>
    <property type="match status" value="1"/>
</dbReference>
<comment type="similarity">
    <text evidence="2">Belongs to the DOCK family.</text>
</comment>
<dbReference type="Gene3D" id="1.20.58.740">
    <property type="match status" value="1"/>
</dbReference>
<sequence length="409" mass="48357">MSSEHQFKHQIQCPIIKFIDELNHQQLTGFNNPFHKFVRYYKKRSKNFYKENINREEMYIRYIKKLFDLHFAATNYVEAGLTLQLYAQLLQWRDNIKQEELGFHAETEWERKENLYLKVLDCFDKGKVWEYGIPLCKELAAFYEERLEYRKLSGILTKQASFFTNILDGVAVEDEEGKIQYYPRQPPSYYRVAYYGKSFPPFVRNKSFIYRGSECLMLQDIINQLTQEFPNAIILKTNNPVEDSKRDGDEQCILYYVVDQSIFLSYTTVIQICSIKPIPPHRKDLENPTIQHEIKSFYNYNDVDTFQFDRSYHRGTKDKENEFKTLCTERTIMKTQYKFPGILQWYEVISIEVKLLTPIETAIQAVKSAYEEIQLNTQTCNINPTYANIQHLSMLLTGMIAATVQGGIP</sequence>
<dbReference type="InterPro" id="IPR046770">
    <property type="entry name" value="DOCKER_Lobe_B"/>
</dbReference>
<dbReference type="PANTHER" id="PTHR45653">
    <property type="entry name" value="DEDICATOR OF CYTOKINESIS"/>
    <property type="match status" value="1"/>
</dbReference>
<organism evidence="4 5">
    <name type="scientific">Tegillarca granosa</name>
    <name type="common">Malaysian cockle</name>
    <name type="synonym">Anadara granosa</name>
    <dbReference type="NCBI Taxonomy" id="220873"/>
    <lineage>
        <taxon>Eukaryota</taxon>
        <taxon>Metazoa</taxon>
        <taxon>Spiralia</taxon>
        <taxon>Lophotrochozoa</taxon>
        <taxon>Mollusca</taxon>
        <taxon>Bivalvia</taxon>
        <taxon>Autobranchia</taxon>
        <taxon>Pteriomorphia</taxon>
        <taxon>Arcoida</taxon>
        <taxon>Arcoidea</taxon>
        <taxon>Arcidae</taxon>
        <taxon>Tegillarca</taxon>
    </lineage>
</organism>
<feature type="non-terminal residue" evidence="4">
    <location>
        <position position="409"/>
    </location>
</feature>
<dbReference type="InterPro" id="IPR046769">
    <property type="entry name" value="DOCKER_Lobe_A"/>
</dbReference>
<dbReference type="PANTHER" id="PTHR45653:SF12">
    <property type="entry name" value="SPONGE, ISOFORM E"/>
    <property type="match status" value="1"/>
</dbReference>
<gene>
    <name evidence="4" type="ORF">KUTeg_020809</name>
</gene>
<dbReference type="Gene3D" id="1.25.40.410">
    <property type="match status" value="1"/>
</dbReference>